<sequence>FCAFPGCLREGSFSENINDGIFSPTQDEDDQSDSLTTNDQYVPTTYFKNQDMPEDFKSKSPNMRMILDTTEIKINQPSNVVDHRATWRSYLTVIR</sequence>
<protein>
    <submittedName>
        <fullName evidence="2">Uncharacterized protein</fullName>
    </submittedName>
</protein>
<reference evidence="2" key="1">
    <citation type="submission" date="2014-05" db="EMBL/GenBank/DDBJ databases">
        <authorList>
            <person name="Chronopoulou M."/>
        </authorList>
    </citation>
    <scope>NUCLEOTIDE SEQUENCE</scope>
    <source>
        <tissue evidence="2">Whole organism</tissue>
    </source>
</reference>
<name>A0A0K2VB47_LEPSM</name>
<accession>A0A0K2VB47</accession>
<dbReference type="AlphaFoldDB" id="A0A0K2VB47"/>
<organism evidence="2">
    <name type="scientific">Lepeophtheirus salmonis</name>
    <name type="common">Salmon louse</name>
    <name type="synonym">Caligus salmonis</name>
    <dbReference type="NCBI Taxonomy" id="72036"/>
    <lineage>
        <taxon>Eukaryota</taxon>
        <taxon>Metazoa</taxon>
        <taxon>Ecdysozoa</taxon>
        <taxon>Arthropoda</taxon>
        <taxon>Crustacea</taxon>
        <taxon>Multicrustacea</taxon>
        <taxon>Hexanauplia</taxon>
        <taxon>Copepoda</taxon>
        <taxon>Siphonostomatoida</taxon>
        <taxon>Caligidae</taxon>
        <taxon>Lepeophtheirus</taxon>
    </lineage>
</organism>
<evidence type="ECO:0000313" key="2">
    <source>
        <dbReference type="EMBL" id="CDW47382.1"/>
    </source>
</evidence>
<feature type="region of interest" description="Disordered" evidence="1">
    <location>
        <begin position="18"/>
        <end position="40"/>
    </location>
</feature>
<feature type="non-terminal residue" evidence="2">
    <location>
        <position position="1"/>
    </location>
</feature>
<dbReference type="EMBL" id="HACA01030021">
    <property type="protein sequence ID" value="CDW47382.1"/>
    <property type="molecule type" value="Transcribed_RNA"/>
</dbReference>
<proteinExistence type="predicted"/>
<evidence type="ECO:0000256" key="1">
    <source>
        <dbReference type="SAM" id="MobiDB-lite"/>
    </source>
</evidence>